<dbReference type="GO" id="GO:0015920">
    <property type="term" value="P:lipopolysaccharide transport"/>
    <property type="evidence" value="ECO:0007669"/>
    <property type="project" value="TreeGrafter"/>
</dbReference>
<dbReference type="InterPro" id="IPR047817">
    <property type="entry name" value="ABC2_TM_bact-type"/>
</dbReference>
<protein>
    <submittedName>
        <fullName evidence="10">Teichoic acid translocation permease protein TagG</fullName>
    </submittedName>
</protein>
<dbReference type="PATRIC" id="fig|49547.3.peg.1519"/>
<evidence type="ECO:0000313" key="11">
    <source>
        <dbReference type="Proteomes" id="UP000077245"/>
    </source>
</evidence>
<evidence type="ECO:0000256" key="6">
    <source>
        <dbReference type="ARBA" id="ARBA00022989"/>
    </source>
</evidence>
<feature type="transmembrane region" description="Helical" evidence="8">
    <location>
        <begin position="116"/>
        <end position="139"/>
    </location>
</feature>
<keyword evidence="7 8" id="KW-0472">Membrane</keyword>
<dbReference type="RefSeq" id="WP_067092000.1">
    <property type="nucleotide sequence ID" value="NZ_LWMV01000187.1"/>
</dbReference>
<evidence type="ECO:0000256" key="2">
    <source>
        <dbReference type="ARBA" id="ARBA00022448"/>
    </source>
</evidence>
<name>A0A166A1W7_9EURY</name>
<keyword evidence="2" id="KW-0813">Transport</keyword>
<comment type="subcellular location">
    <subcellularLocation>
        <location evidence="1">Cell inner membrane</location>
        <topology evidence="1">Multi-pass membrane protein</topology>
    </subcellularLocation>
</comment>
<dbReference type="PRINTS" id="PR00164">
    <property type="entry name" value="ABC2TRNSPORT"/>
</dbReference>
<keyword evidence="3" id="KW-1003">Cell membrane</keyword>
<evidence type="ECO:0000256" key="5">
    <source>
        <dbReference type="ARBA" id="ARBA00022692"/>
    </source>
</evidence>
<comment type="caution">
    <text evidence="10">The sequence shown here is derived from an EMBL/GenBank/DDBJ whole genome shotgun (WGS) entry which is preliminary data.</text>
</comment>
<dbReference type="STRING" id="49547.MBCUR_14210"/>
<dbReference type="InterPro" id="IPR000412">
    <property type="entry name" value="ABC_2_transport"/>
</dbReference>
<feature type="transmembrane region" description="Helical" evidence="8">
    <location>
        <begin position="232"/>
        <end position="251"/>
    </location>
</feature>
<evidence type="ECO:0000259" key="9">
    <source>
        <dbReference type="PROSITE" id="PS51012"/>
    </source>
</evidence>
<keyword evidence="5 8" id="KW-0812">Transmembrane</keyword>
<evidence type="ECO:0000256" key="1">
    <source>
        <dbReference type="ARBA" id="ARBA00004429"/>
    </source>
</evidence>
<reference evidence="10 11" key="1">
    <citation type="submission" date="2016-04" db="EMBL/GenBank/DDBJ databases">
        <title>Genome sequence of Methanobrevibacter curvatus DSM 11111.</title>
        <authorList>
            <person name="Poehlein A."/>
            <person name="Seedorf H."/>
            <person name="Daniel R."/>
        </authorList>
    </citation>
    <scope>NUCLEOTIDE SEQUENCE [LARGE SCALE GENOMIC DNA]</scope>
    <source>
        <strain evidence="10 11">DSM 11111</strain>
    </source>
</reference>
<dbReference type="PROSITE" id="PS51012">
    <property type="entry name" value="ABC_TM2"/>
    <property type="match status" value="1"/>
</dbReference>
<evidence type="ECO:0000256" key="4">
    <source>
        <dbReference type="ARBA" id="ARBA00022519"/>
    </source>
</evidence>
<gene>
    <name evidence="10" type="primary">tagG</name>
    <name evidence="10" type="ORF">MBCUR_14210</name>
</gene>
<dbReference type="Proteomes" id="UP000077245">
    <property type="component" value="Unassembled WGS sequence"/>
</dbReference>
<dbReference type="InterPro" id="IPR013525">
    <property type="entry name" value="ABC2_TM"/>
</dbReference>
<dbReference type="EMBL" id="LWMV01000187">
    <property type="protein sequence ID" value="KZX11461.1"/>
    <property type="molecule type" value="Genomic_DNA"/>
</dbReference>
<keyword evidence="11" id="KW-1185">Reference proteome</keyword>
<dbReference type="OrthoDB" id="74139at2157"/>
<keyword evidence="4" id="KW-0997">Cell inner membrane</keyword>
<feature type="domain" description="ABC transmembrane type-2" evidence="9">
    <location>
        <begin position="34"/>
        <end position="253"/>
    </location>
</feature>
<feature type="transmembrane region" description="Helical" evidence="8">
    <location>
        <begin position="65"/>
        <end position="82"/>
    </location>
</feature>
<evidence type="ECO:0000256" key="8">
    <source>
        <dbReference type="SAM" id="Phobius"/>
    </source>
</evidence>
<evidence type="ECO:0000256" key="3">
    <source>
        <dbReference type="ARBA" id="ARBA00022475"/>
    </source>
</evidence>
<dbReference type="AlphaFoldDB" id="A0A166A1W7"/>
<keyword evidence="6 8" id="KW-1133">Transmembrane helix</keyword>
<feature type="transmembrane region" description="Helical" evidence="8">
    <location>
        <begin position="174"/>
        <end position="193"/>
    </location>
</feature>
<accession>A0A166A1W7</accession>
<feature type="transmembrane region" description="Helical" evidence="8">
    <location>
        <begin position="33"/>
        <end position="59"/>
    </location>
</feature>
<organism evidence="10 11">
    <name type="scientific">Methanobrevibacter curvatus</name>
    <dbReference type="NCBI Taxonomy" id="49547"/>
    <lineage>
        <taxon>Archaea</taxon>
        <taxon>Methanobacteriati</taxon>
        <taxon>Methanobacteriota</taxon>
        <taxon>Methanomada group</taxon>
        <taxon>Methanobacteria</taxon>
        <taxon>Methanobacteriales</taxon>
        <taxon>Methanobacteriaceae</taxon>
        <taxon>Methanobrevibacter</taxon>
    </lineage>
</organism>
<sequence>MINHRFFANFKKYRFLLFELIKKNLTVKYKDSVLGVLWSLINPALSSLVLAFVFGFFFANSIENFVIYVLIGYITYHFFASATKGAMNSIRGGASILKKIYVPKYIYPLSITLTEIVNYLISMIVLAIFMIVTACPFSIYNLLAILPIILLCFFAFGCGLILASIYVFFRDIKYLYNVFTQLLMYGSAIFYDISTRVPDQYKMFFNLNPVYCAISNFRDTILYAKFPNLYLLEYQAITALIVVVVGLIVFYKTQNKFILHL</sequence>
<proteinExistence type="predicted"/>
<evidence type="ECO:0000256" key="7">
    <source>
        <dbReference type="ARBA" id="ARBA00023136"/>
    </source>
</evidence>
<evidence type="ECO:0000313" key="10">
    <source>
        <dbReference type="EMBL" id="KZX11461.1"/>
    </source>
</evidence>
<dbReference type="Pfam" id="PF01061">
    <property type="entry name" value="ABC2_membrane"/>
    <property type="match status" value="1"/>
</dbReference>
<dbReference type="GO" id="GO:0043190">
    <property type="term" value="C:ATP-binding cassette (ABC) transporter complex"/>
    <property type="evidence" value="ECO:0007669"/>
    <property type="project" value="InterPro"/>
</dbReference>
<dbReference type="GO" id="GO:0140359">
    <property type="term" value="F:ABC-type transporter activity"/>
    <property type="evidence" value="ECO:0007669"/>
    <property type="project" value="InterPro"/>
</dbReference>
<feature type="transmembrane region" description="Helical" evidence="8">
    <location>
        <begin position="145"/>
        <end position="169"/>
    </location>
</feature>
<dbReference type="PANTHER" id="PTHR30413:SF8">
    <property type="entry name" value="TRANSPORT PERMEASE PROTEIN"/>
    <property type="match status" value="1"/>
</dbReference>
<dbReference type="PANTHER" id="PTHR30413">
    <property type="entry name" value="INNER MEMBRANE TRANSPORT PERMEASE"/>
    <property type="match status" value="1"/>
</dbReference>